<dbReference type="Proteomes" id="UP000028725">
    <property type="component" value="Unassembled WGS sequence"/>
</dbReference>
<dbReference type="RefSeq" id="WP_044191262.1">
    <property type="nucleotide sequence ID" value="NZ_JMCB01000008.1"/>
</dbReference>
<dbReference type="PATRIC" id="fig|394096.3.peg.4655"/>
<sequence length="115" mass="13356">MDPFVRRLVERLHDPAQPLSRNRHFHTFDTPEGRSALKVSRRLKSLQRDIMACRKEGSRARFFRQMGPDGETRIELLMERIQGRRVSMLQDAEFELLSQLPGVQEALEEALEPAA</sequence>
<dbReference type="AlphaFoldDB" id="A0A085WHU9"/>
<keyword evidence="2" id="KW-1185">Reference proteome</keyword>
<dbReference type="STRING" id="394096.DB31_8615"/>
<dbReference type="OrthoDB" id="5382600at2"/>
<gene>
    <name evidence="1" type="ORF">DB31_8615</name>
</gene>
<evidence type="ECO:0000313" key="1">
    <source>
        <dbReference type="EMBL" id="KFE67262.1"/>
    </source>
</evidence>
<dbReference type="EMBL" id="JMCB01000008">
    <property type="protein sequence ID" value="KFE67262.1"/>
    <property type="molecule type" value="Genomic_DNA"/>
</dbReference>
<organism evidence="1 2">
    <name type="scientific">Hyalangium minutum</name>
    <dbReference type="NCBI Taxonomy" id="394096"/>
    <lineage>
        <taxon>Bacteria</taxon>
        <taxon>Pseudomonadati</taxon>
        <taxon>Myxococcota</taxon>
        <taxon>Myxococcia</taxon>
        <taxon>Myxococcales</taxon>
        <taxon>Cystobacterineae</taxon>
        <taxon>Archangiaceae</taxon>
        <taxon>Hyalangium</taxon>
    </lineage>
</organism>
<comment type="caution">
    <text evidence="1">The sequence shown here is derived from an EMBL/GenBank/DDBJ whole genome shotgun (WGS) entry which is preliminary data.</text>
</comment>
<name>A0A085WHU9_9BACT</name>
<evidence type="ECO:0000313" key="2">
    <source>
        <dbReference type="Proteomes" id="UP000028725"/>
    </source>
</evidence>
<reference evidence="1 2" key="1">
    <citation type="submission" date="2014-04" db="EMBL/GenBank/DDBJ databases">
        <title>Genome assembly of Hyalangium minutum DSM 14724.</title>
        <authorList>
            <person name="Sharma G."/>
            <person name="Subramanian S."/>
        </authorList>
    </citation>
    <scope>NUCLEOTIDE SEQUENCE [LARGE SCALE GENOMIC DNA]</scope>
    <source>
        <strain evidence="1 2">DSM 14724</strain>
    </source>
</reference>
<proteinExistence type="predicted"/>
<accession>A0A085WHU9</accession>
<protein>
    <submittedName>
        <fullName evidence="1">Uncharacterized protein</fullName>
    </submittedName>
</protein>